<evidence type="ECO:0000313" key="3">
    <source>
        <dbReference type="EMBL" id="KAF9519197.1"/>
    </source>
</evidence>
<dbReference type="AlphaFoldDB" id="A0A9P6B870"/>
<dbReference type="Gene3D" id="2.30.30.140">
    <property type="match status" value="1"/>
</dbReference>
<dbReference type="CDD" id="cd05840">
    <property type="entry name" value="PWWP_ScIOC4-like"/>
    <property type="match status" value="1"/>
</dbReference>
<organism evidence="3 4">
    <name type="scientific">Hydnum rufescens UP504</name>
    <dbReference type="NCBI Taxonomy" id="1448309"/>
    <lineage>
        <taxon>Eukaryota</taxon>
        <taxon>Fungi</taxon>
        <taxon>Dikarya</taxon>
        <taxon>Basidiomycota</taxon>
        <taxon>Agaricomycotina</taxon>
        <taxon>Agaricomycetes</taxon>
        <taxon>Cantharellales</taxon>
        <taxon>Hydnaceae</taxon>
        <taxon>Hydnum</taxon>
    </lineage>
</organism>
<proteinExistence type="predicted"/>
<feature type="compositionally biased region" description="Basic and acidic residues" evidence="1">
    <location>
        <begin position="105"/>
        <end position="131"/>
    </location>
</feature>
<dbReference type="SMART" id="SM00293">
    <property type="entry name" value="PWWP"/>
    <property type="match status" value="1"/>
</dbReference>
<feature type="compositionally biased region" description="Basic and acidic residues" evidence="1">
    <location>
        <begin position="218"/>
        <end position="231"/>
    </location>
</feature>
<feature type="compositionally biased region" description="Basic and acidic residues" evidence="1">
    <location>
        <begin position="354"/>
        <end position="365"/>
    </location>
</feature>
<feature type="region of interest" description="Disordered" evidence="1">
    <location>
        <begin position="315"/>
        <end position="365"/>
    </location>
</feature>
<accession>A0A9P6B870</accession>
<protein>
    <recommendedName>
        <fullName evidence="2">PWWP domain-containing protein</fullName>
    </recommendedName>
</protein>
<gene>
    <name evidence="3" type="ORF">BS47DRAFT_1482179</name>
</gene>
<reference evidence="3" key="1">
    <citation type="journal article" date="2020" name="Nat. Commun.">
        <title>Large-scale genome sequencing of mycorrhizal fungi provides insights into the early evolution of symbiotic traits.</title>
        <authorList>
            <person name="Miyauchi S."/>
            <person name="Kiss E."/>
            <person name="Kuo A."/>
            <person name="Drula E."/>
            <person name="Kohler A."/>
            <person name="Sanchez-Garcia M."/>
            <person name="Morin E."/>
            <person name="Andreopoulos B."/>
            <person name="Barry K.W."/>
            <person name="Bonito G."/>
            <person name="Buee M."/>
            <person name="Carver A."/>
            <person name="Chen C."/>
            <person name="Cichocki N."/>
            <person name="Clum A."/>
            <person name="Culley D."/>
            <person name="Crous P.W."/>
            <person name="Fauchery L."/>
            <person name="Girlanda M."/>
            <person name="Hayes R.D."/>
            <person name="Keri Z."/>
            <person name="LaButti K."/>
            <person name="Lipzen A."/>
            <person name="Lombard V."/>
            <person name="Magnuson J."/>
            <person name="Maillard F."/>
            <person name="Murat C."/>
            <person name="Nolan M."/>
            <person name="Ohm R.A."/>
            <person name="Pangilinan J."/>
            <person name="Pereira M.F."/>
            <person name="Perotto S."/>
            <person name="Peter M."/>
            <person name="Pfister S."/>
            <person name="Riley R."/>
            <person name="Sitrit Y."/>
            <person name="Stielow J.B."/>
            <person name="Szollosi G."/>
            <person name="Zifcakova L."/>
            <person name="Stursova M."/>
            <person name="Spatafora J.W."/>
            <person name="Tedersoo L."/>
            <person name="Vaario L.M."/>
            <person name="Yamada A."/>
            <person name="Yan M."/>
            <person name="Wang P."/>
            <person name="Xu J."/>
            <person name="Bruns T."/>
            <person name="Baldrian P."/>
            <person name="Vilgalys R."/>
            <person name="Dunand C."/>
            <person name="Henrissat B."/>
            <person name="Grigoriev I.V."/>
            <person name="Hibbett D."/>
            <person name="Nagy L.G."/>
            <person name="Martin F.M."/>
        </authorList>
    </citation>
    <scope>NUCLEOTIDE SEQUENCE</scope>
    <source>
        <strain evidence="3">UP504</strain>
    </source>
</reference>
<evidence type="ECO:0000313" key="4">
    <source>
        <dbReference type="Proteomes" id="UP000886523"/>
    </source>
</evidence>
<keyword evidence="4" id="KW-1185">Reference proteome</keyword>
<dbReference type="OrthoDB" id="62853at2759"/>
<feature type="compositionally biased region" description="Basic and acidic residues" evidence="1">
    <location>
        <begin position="192"/>
        <end position="203"/>
    </location>
</feature>
<dbReference type="InterPro" id="IPR035503">
    <property type="entry name" value="IOC4-like_PWWP"/>
</dbReference>
<feature type="compositionally biased region" description="Basic and acidic residues" evidence="1">
    <location>
        <begin position="155"/>
        <end position="172"/>
    </location>
</feature>
<dbReference type="PROSITE" id="PS50812">
    <property type="entry name" value="PWWP"/>
    <property type="match status" value="1"/>
</dbReference>
<dbReference type="SUPFAM" id="SSF63748">
    <property type="entry name" value="Tudor/PWWP/MBT"/>
    <property type="match status" value="1"/>
</dbReference>
<dbReference type="Proteomes" id="UP000886523">
    <property type="component" value="Unassembled WGS sequence"/>
</dbReference>
<dbReference type="EMBL" id="MU128919">
    <property type="protein sequence ID" value="KAF9519197.1"/>
    <property type="molecule type" value="Genomic_DNA"/>
</dbReference>
<evidence type="ECO:0000256" key="1">
    <source>
        <dbReference type="SAM" id="MobiDB-lite"/>
    </source>
</evidence>
<dbReference type="InterPro" id="IPR000313">
    <property type="entry name" value="PWWP_dom"/>
</dbReference>
<name>A0A9P6B870_9AGAM</name>
<feature type="region of interest" description="Disordered" evidence="1">
    <location>
        <begin position="98"/>
        <end position="231"/>
    </location>
</feature>
<evidence type="ECO:0000259" key="2">
    <source>
        <dbReference type="PROSITE" id="PS50812"/>
    </source>
</evidence>
<dbReference type="Pfam" id="PF00855">
    <property type="entry name" value="PWWP"/>
    <property type="match status" value="1"/>
</dbReference>
<feature type="domain" description="PWWP" evidence="2">
    <location>
        <begin position="18"/>
        <end position="71"/>
    </location>
</feature>
<sequence length="365" mass="40053">MASSSSKKSSNHPTSYTIGETVLAKIKGYPPWPGQIVDPEAVPKAVTKDRPKSTKTQFYCVRFFPAGDHAWQVPKDLSKLLPHEIDAYINEPSKKNGELLSAYRIAKDPTEWESEQRQIRKENEEAEKNAPVDELDEDEEAETGEIKSTSKKRKRDSDVDKKAKAKTPENPKKNGAISAPSIVESEDEGAADGDKKEDLERPVKRAKKGDDDDEGDEVSDHPEATRVKSWRHELQRAFLPKTGDIKAEDMAQSSETLRLVEDYTPKLTVGLMSSSKIGKVMRKIGTLPEGAIPNEDEFKIRERANKLLQNWGKIINPSSAPVENGAAAPVAGGDTSMTDADAVAEPEPVNGEGAKADDKVPDVEG</sequence>
<feature type="compositionally biased region" description="Acidic residues" evidence="1">
    <location>
        <begin position="133"/>
        <end position="143"/>
    </location>
</feature>
<comment type="caution">
    <text evidence="3">The sequence shown here is derived from an EMBL/GenBank/DDBJ whole genome shotgun (WGS) entry which is preliminary data.</text>
</comment>